<protein>
    <submittedName>
        <fullName evidence="2">Uncharacterized protein</fullName>
    </submittedName>
</protein>
<feature type="transmembrane region" description="Helical" evidence="1">
    <location>
        <begin position="25"/>
        <end position="47"/>
    </location>
</feature>
<evidence type="ECO:0000313" key="2">
    <source>
        <dbReference type="EMBL" id="RXH94922.1"/>
    </source>
</evidence>
<dbReference type="PANTHER" id="PTHR37385">
    <property type="entry name" value="PROTEIN LOW PSII ACCUMULATION 2, CHLOROPLASTIC"/>
    <property type="match status" value="1"/>
</dbReference>
<dbReference type="GO" id="GO:0009507">
    <property type="term" value="C:chloroplast"/>
    <property type="evidence" value="ECO:0007669"/>
    <property type="project" value="TreeGrafter"/>
</dbReference>
<keyword evidence="1" id="KW-0812">Transmembrane</keyword>
<dbReference type="EMBL" id="RDQH01000333">
    <property type="protein sequence ID" value="RXH94922.1"/>
    <property type="molecule type" value="Genomic_DNA"/>
</dbReference>
<dbReference type="InterPro" id="IPR038789">
    <property type="entry name" value="LPA2-like"/>
</dbReference>
<proteinExistence type="predicted"/>
<evidence type="ECO:0000313" key="3">
    <source>
        <dbReference type="Proteomes" id="UP000290289"/>
    </source>
</evidence>
<evidence type="ECO:0000256" key="1">
    <source>
        <dbReference type="SAM" id="Phobius"/>
    </source>
</evidence>
<dbReference type="Proteomes" id="UP000290289">
    <property type="component" value="Chromosome 7"/>
</dbReference>
<comment type="caution">
    <text evidence="2">The sequence shown here is derived from an EMBL/GenBank/DDBJ whole genome shotgun (WGS) entry which is preliminary data.</text>
</comment>
<keyword evidence="1" id="KW-0472">Membrane</keyword>
<accession>A0A498JMV6</accession>
<reference evidence="2 3" key="1">
    <citation type="submission" date="2018-10" db="EMBL/GenBank/DDBJ databases">
        <title>A high-quality apple genome assembly.</title>
        <authorList>
            <person name="Hu J."/>
        </authorList>
    </citation>
    <scope>NUCLEOTIDE SEQUENCE [LARGE SCALE GENOMIC DNA]</scope>
    <source>
        <strain evidence="3">cv. HFTH1</strain>
        <tissue evidence="2">Young leaf</tissue>
    </source>
</reference>
<dbReference type="AlphaFoldDB" id="A0A498JMV6"/>
<dbReference type="STRING" id="3750.A0A498JMV6"/>
<sequence>MYRNYGSNPTDRFLPEDWDKFLVKYLYPSFTPTVGLFVAGSVGYGVVKYLQNEELKGQK</sequence>
<keyword evidence="3" id="KW-1185">Reference proteome</keyword>
<organism evidence="2 3">
    <name type="scientific">Malus domestica</name>
    <name type="common">Apple</name>
    <name type="synonym">Pyrus malus</name>
    <dbReference type="NCBI Taxonomy" id="3750"/>
    <lineage>
        <taxon>Eukaryota</taxon>
        <taxon>Viridiplantae</taxon>
        <taxon>Streptophyta</taxon>
        <taxon>Embryophyta</taxon>
        <taxon>Tracheophyta</taxon>
        <taxon>Spermatophyta</taxon>
        <taxon>Magnoliopsida</taxon>
        <taxon>eudicotyledons</taxon>
        <taxon>Gunneridae</taxon>
        <taxon>Pentapetalae</taxon>
        <taxon>rosids</taxon>
        <taxon>fabids</taxon>
        <taxon>Rosales</taxon>
        <taxon>Rosaceae</taxon>
        <taxon>Amygdaloideae</taxon>
        <taxon>Maleae</taxon>
        <taxon>Malus</taxon>
    </lineage>
</organism>
<name>A0A498JMV6_MALDO</name>
<dbReference type="PANTHER" id="PTHR37385:SF2">
    <property type="entry name" value="PROTEIN LPA2"/>
    <property type="match status" value="1"/>
</dbReference>
<gene>
    <name evidence="2" type="ORF">DVH24_024606</name>
</gene>
<keyword evidence="1" id="KW-1133">Transmembrane helix</keyword>